<evidence type="ECO:0000256" key="1">
    <source>
        <dbReference type="SAM" id="Phobius"/>
    </source>
</evidence>
<dbReference type="KEGG" id="bgoe:IFJ75_06885"/>
<dbReference type="RefSeq" id="WP_207931865.1">
    <property type="nucleotide sequence ID" value="NZ_CP062222.1"/>
</dbReference>
<organism evidence="2 3">
    <name type="scientific">Brevundimonas goettingensis</name>
    <dbReference type="NCBI Taxonomy" id="2774190"/>
    <lineage>
        <taxon>Bacteria</taxon>
        <taxon>Pseudomonadati</taxon>
        <taxon>Pseudomonadota</taxon>
        <taxon>Alphaproteobacteria</taxon>
        <taxon>Caulobacterales</taxon>
        <taxon>Caulobacteraceae</taxon>
        <taxon>Brevundimonas</taxon>
    </lineage>
</organism>
<protein>
    <submittedName>
        <fullName evidence="2">Peptidoglycan-binding protein</fullName>
    </submittedName>
</protein>
<keyword evidence="1" id="KW-0472">Membrane</keyword>
<evidence type="ECO:0000313" key="2">
    <source>
        <dbReference type="EMBL" id="QTC92586.1"/>
    </source>
</evidence>
<evidence type="ECO:0000313" key="3">
    <source>
        <dbReference type="Proteomes" id="UP000663918"/>
    </source>
</evidence>
<dbReference type="AlphaFoldDB" id="A0A975C7E7"/>
<keyword evidence="3" id="KW-1185">Reference proteome</keyword>
<dbReference type="Proteomes" id="UP000663918">
    <property type="component" value="Chromosome"/>
</dbReference>
<name>A0A975C7E7_9CAUL</name>
<sequence length="64" mass="6602">MINTAEIEQARDLLVETPERPASSLGALGAAFLAASAAVLLAGVMVLGPGFAIKDPVYQGQFEN</sequence>
<accession>A0A975C7E7</accession>
<dbReference type="EMBL" id="CP062222">
    <property type="protein sequence ID" value="QTC92586.1"/>
    <property type="molecule type" value="Genomic_DNA"/>
</dbReference>
<keyword evidence="1" id="KW-1133">Transmembrane helix</keyword>
<keyword evidence="1" id="KW-0812">Transmembrane</keyword>
<reference evidence="2" key="1">
    <citation type="submission" date="2020-09" db="EMBL/GenBank/DDBJ databases">
        <title>Brevundimonas sp. LVF2 isolated from a puddle in Goettingen, Germany.</title>
        <authorList>
            <person name="Friedrich I."/>
            <person name="Klassen A."/>
            <person name="Hannes N."/>
            <person name="Schneider D."/>
            <person name="Hertel R."/>
            <person name="Daniel R."/>
        </authorList>
    </citation>
    <scope>NUCLEOTIDE SEQUENCE</scope>
    <source>
        <strain evidence="2">LVF2</strain>
    </source>
</reference>
<feature type="transmembrane region" description="Helical" evidence="1">
    <location>
        <begin position="25"/>
        <end position="47"/>
    </location>
</feature>
<proteinExistence type="predicted"/>
<gene>
    <name evidence="2" type="ORF">IFJ75_06885</name>
</gene>